<dbReference type="AlphaFoldDB" id="A0A4C2EGL3"/>
<name>A0A4C2EGL3_9EURY</name>
<dbReference type="EMBL" id="BIXZ01000001">
    <property type="protein sequence ID" value="GCF12837.1"/>
    <property type="molecule type" value="Genomic_DNA"/>
</dbReference>
<protein>
    <submittedName>
        <fullName evidence="1">Uncharacterized protein</fullName>
    </submittedName>
</protein>
<evidence type="ECO:0000313" key="1">
    <source>
        <dbReference type="EMBL" id="GCF12837.1"/>
    </source>
</evidence>
<accession>A0A4C2EGL3</accession>
<dbReference type="Proteomes" id="UP000304382">
    <property type="component" value="Unassembled WGS sequence"/>
</dbReference>
<comment type="caution">
    <text evidence="1">The sequence shown here is derived from an EMBL/GenBank/DDBJ whole genome shotgun (WGS) entry which is preliminary data.</text>
</comment>
<proteinExistence type="predicted"/>
<evidence type="ECO:0000313" key="2">
    <source>
        <dbReference type="Proteomes" id="UP000304382"/>
    </source>
</evidence>
<sequence>MVAVTVYPEYCGSNTFTRFRVSRSLCYLKITFSVMPKITVSEGLYRQLSATENEVSEETLWKMVHQFKRQHAPSE</sequence>
<keyword evidence="2" id="KW-1185">Reference proteome</keyword>
<organism evidence="1 2">
    <name type="scientific">Haloarcula mannanilytica</name>
    <dbReference type="NCBI Taxonomy" id="2509225"/>
    <lineage>
        <taxon>Archaea</taxon>
        <taxon>Methanobacteriati</taxon>
        <taxon>Methanobacteriota</taxon>
        <taxon>Stenosarchaea group</taxon>
        <taxon>Halobacteria</taxon>
        <taxon>Halobacteriales</taxon>
        <taxon>Haloarculaceae</taxon>
        <taxon>Haloarcula</taxon>
    </lineage>
</organism>
<gene>
    <name evidence="1" type="ORF">Harman_07720</name>
</gene>
<reference evidence="1 2" key="1">
    <citation type="submission" date="2019-02" db="EMBL/GenBank/DDBJ databases">
        <title>Haloarcula mannanilyticum sp. nov., a mannan degrading haloarchaeon isolated from commercial salt.</title>
        <authorList>
            <person name="Enomoto S."/>
            <person name="Shimane Y."/>
            <person name="Kamekura M."/>
            <person name="Ito T."/>
            <person name="Moriya O."/>
            <person name="Ihara K."/>
            <person name="Takahashi-Ando N."/>
            <person name="Fukushima Y."/>
            <person name="Yoshida Y."/>
            <person name="Usama R."/>
            <person name="Takai K."/>
            <person name="Minegishi H."/>
        </authorList>
    </citation>
    <scope>NUCLEOTIDE SEQUENCE [LARGE SCALE GENOMIC DNA]</scope>
    <source>
        <strain evidence="1 2">MD130-1</strain>
    </source>
</reference>